<dbReference type="InterPro" id="IPR023128">
    <property type="entry name" value="Prot_N_Gln_amidohydro_ab_roll"/>
</dbReference>
<comment type="catalytic activity">
    <reaction evidence="7 8">
        <text>N-terminal L-glutaminyl-[protein] + H2O = N-terminal L-glutamyl-[protein] + NH4(+)</text>
        <dbReference type="Rhea" id="RHEA:50680"/>
        <dbReference type="Rhea" id="RHEA-COMP:12668"/>
        <dbReference type="Rhea" id="RHEA-COMP:12777"/>
        <dbReference type="ChEBI" id="CHEBI:15377"/>
        <dbReference type="ChEBI" id="CHEBI:28938"/>
        <dbReference type="ChEBI" id="CHEBI:64721"/>
        <dbReference type="ChEBI" id="CHEBI:64722"/>
        <dbReference type="EC" id="3.5.1.122"/>
    </reaction>
</comment>
<dbReference type="FunFam" id="3.10.620.10:FF:000001">
    <property type="entry name" value="Blast:Protein N-terminal glutamine amidohydrolase"/>
    <property type="match status" value="1"/>
</dbReference>
<dbReference type="GO" id="GO:0008418">
    <property type="term" value="F:protein-N-terminal asparagine amidohydrolase activity"/>
    <property type="evidence" value="ECO:0007669"/>
    <property type="project" value="UniProtKB-UniRule"/>
</dbReference>
<feature type="domain" description="Protein N-terminal glutamine amidohydrolase alpha beta roll" evidence="9">
    <location>
        <begin position="32"/>
        <end position="209"/>
    </location>
</feature>
<dbReference type="EMBL" id="JAFJMO010000009">
    <property type="protein sequence ID" value="KAJ8268339.1"/>
    <property type="molecule type" value="Genomic_DNA"/>
</dbReference>
<dbReference type="GO" id="GO:0005829">
    <property type="term" value="C:cytosol"/>
    <property type="evidence" value="ECO:0007669"/>
    <property type="project" value="TreeGrafter"/>
</dbReference>
<comment type="function">
    <text evidence="1">Mediates the side-chain deamidation of N-terminal glutamine residues to glutamate, an important step in N-end rule pathway of protein degradation. Conversion of the resulting N-terminal glutamine to glutamate renders the protein susceptible to arginylation, polyubiquitination and degradation as specified by the N-end rule. Does not act on substrates with internal or C-terminal glutamine and does not act on non-glutamine residues in any position. Does not deaminate acetylated N-terminal glutamine. With the exception of proline, all tested second-position residues on substrate peptides do not greatly influence the activity. In contrast, a proline at position 2, virtually abolishes deamidation of N-terminal glutamine.</text>
</comment>
<dbReference type="InterPro" id="IPR039733">
    <property type="entry name" value="NTAQ1"/>
</dbReference>
<evidence type="ECO:0000256" key="4">
    <source>
        <dbReference type="ARBA" id="ARBA00012718"/>
    </source>
</evidence>
<dbReference type="Pfam" id="PF09764">
    <property type="entry name" value="Nt_Gln_amidase"/>
    <property type="match status" value="1"/>
</dbReference>
<name>A0A9Q1DEN9_CONCO</name>
<evidence type="ECO:0000313" key="10">
    <source>
        <dbReference type="EMBL" id="KAJ8268339.1"/>
    </source>
</evidence>
<keyword evidence="11" id="KW-1185">Reference proteome</keyword>
<accession>A0A9Q1DEN9</accession>
<evidence type="ECO:0000256" key="8">
    <source>
        <dbReference type="RuleBase" id="RU367082"/>
    </source>
</evidence>
<dbReference type="Proteomes" id="UP001152803">
    <property type="component" value="Unassembled WGS sequence"/>
</dbReference>
<evidence type="ECO:0000256" key="3">
    <source>
        <dbReference type="ARBA" id="ARBA00011245"/>
    </source>
</evidence>
<evidence type="ECO:0000256" key="1">
    <source>
        <dbReference type="ARBA" id="ARBA00002022"/>
    </source>
</evidence>
<comment type="caution">
    <text evidence="10">The sequence shown here is derived from an EMBL/GenBank/DDBJ whole genome shotgun (WGS) entry which is preliminary data.</text>
</comment>
<dbReference type="PANTHER" id="PTHR13035">
    <property type="entry name" value="PROTEIN N-TERMINAL GLUTAMINE AMIDOHYDROLASE"/>
    <property type="match status" value="1"/>
</dbReference>
<evidence type="ECO:0000256" key="6">
    <source>
        <dbReference type="ARBA" id="ARBA00022801"/>
    </source>
</evidence>
<dbReference type="OrthoDB" id="191192at2759"/>
<evidence type="ECO:0000256" key="2">
    <source>
        <dbReference type="ARBA" id="ARBA00008985"/>
    </source>
</evidence>
<proteinExistence type="inferred from homology"/>
<evidence type="ECO:0000256" key="5">
    <source>
        <dbReference type="ARBA" id="ARBA00021247"/>
    </source>
</evidence>
<dbReference type="EC" id="3.5.1.122" evidence="4 8"/>
<protein>
    <recommendedName>
        <fullName evidence="5 8">Protein N-terminal glutamine amidohydrolase</fullName>
        <ecNumber evidence="4 8">3.5.1.122</ecNumber>
    </recommendedName>
    <alternativeName>
        <fullName evidence="8">Protein NH2-terminal glutamine deamidase</fullName>
    </alternativeName>
</protein>
<gene>
    <name evidence="10" type="ORF">COCON_G00135110</name>
</gene>
<evidence type="ECO:0000259" key="9">
    <source>
        <dbReference type="Pfam" id="PF09764"/>
    </source>
</evidence>
<dbReference type="GO" id="GO:0070773">
    <property type="term" value="F:protein-N-terminal glutamine amidohydrolase activity"/>
    <property type="evidence" value="ECO:0007669"/>
    <property type="project" value="UniProtKB-UniRule"/>
</dbReference>
<dbReference type="Gene3D" id="3.10.620.10">
    <property type="entry name" value="Protein N-terminal glutamine amidohydrolase, alpha beta roll"/>
    <property type="match status" value="1"/>
</dbReference>
<organism evidence="10 11">
    <name type="scientific">Conger conger</name>
    <name type="common">Conger eel</name>
    <name type="synonym">Muraena conger</name>
    <dbReference type="NCBI Taxonomy" id="82655"/>
    <lineage>
        <taxon>Eukaryota</taxon>
        <taxon>Metazoa</taxon>
        <taxon>Chordata</taxon>
        <taxon>Craniata</taxon>
        <taxon>Vertebrata</taxon>
        <taxon>Euteleostomi</taxon>
        <taxon>Actinopterygii</taxon>
        <taxon>Neopterygii</taxon>
        <taxon>Teleostei</taxon>
        <taxon>Anguilliformes</taxon>
        <taxon>Congridae</taxon>
        <taxon>Conger</taxon>
    </lineage>
</organism>
<dbReference type="PANTHER" id="PTHR13035:SF0">
    <property type="entry name" value="PROTEIN N-TERMINAL GLUTAMINE AMIDOHYDROLASE"/>
    <property type="match status" value="1"/>
</dbReference>
<comment type="similarity">
    <text evidence="2 8">Belongs to the NTAQ1 family.</text>
</comment>
<sequence length="214" mass="25087">MNFVIMHNDDVQEEYVSADYVPVTPSRQECLYTSCYCEENVWKLCEHVTIQNEGTFDHIYAVFISNERKMIPIWRQKSSHGDQPVIWDYHVILLHKSTSGQSFIYDLDTTLPFPCQFDVYVKKAFQSEEFIKPAFRRKFRVIPADTYMKNFASDRSHMKDASGDWRMPPPPYPCIETAESKMNLDDFICMSSHVGCGNVYTLSEFVHQFRKMSV</sequence>
<comment type="subunit">
    <text evidence="3 8">Monomer.</text>
</comment>
<dbReference type="AlphaFoldDB" id="A0A9Q1DEN9"/>
<dbReference type="InterPro" id="IPR037132">
    <property type="entry name" value="N_Gln_amidohydro_ab_roll_sf"/>
</dbReference>
<evidence type="ECO:0000313" key="11">
    <source>
        <dbReference type="Proteomes" id="UP001152803"/>
    </source>
</evidence>
<dbReference type="GO" id="GO:0005634">
    <property type="term" value="C:nucleus"/>
    <property type="evidence" value="ECO:0007669"/>
    <property type="project" value="TreeGrafter"/>
</dbReference>
<reference evidence="10" key="1">
    <citation type="journal article" date="2023" name="Science">
        <title>Genome structures resolve the early diversification of teleost fishes.</title>
        <authorList>
            <person name="Parey E."/>
            <person name="Louis A."/>
            <person name="Montfort J."/>
            <person name="Bouchez O."/>
            <person name="Roques C."/>
            <person name="Iampietro C."/>
            <person name="Lluch J."/>
            <person name="Castinel A."/>
            <person name="Donnadieu C."/>
            <person name="Desvignes T."/>
            <person name="Floi Bucao C."/>
            <person name="Jouanno E."/>
            <person name="Wen M."/>
            <person name="Mejri S."/>
            <person name="Dirks R."/>
            <person name="Jansen H."/>
            <person name="Henkel C."/>
            <person name="Chen W.J."/>
            <person name="Zahm M."/>
            <person name="Cabau C."/>
            <person name="Klopp C."/>
            <person name="Thompson A.W."/>
            <person name="Robinson-Rechavi M."/>
            <person name="Braasch I."/>
            <person name="Lecointre G."/>
            <person name="Bobe J."/>
            <person name="Postlethwait J.H."/>
            <person name="Berthelot C."/>
            <person name="Roest Crollius H."/>
            <person name="Guiguen Y."/>
        </authorList>
    </citation>
    <scope>NUCLEOTIDE SEQUENCE</scope>
    <source>
        <strain evidence="10">Concon-B</strain>
    </source>
</reference>
<keyword evidence="6 8" id="KW-0378">Hydrolase</keyword>
<evidence type="ECO:0000256" key="7">
    <source>
        <dbReference type="ARBA" id="ARBA00048768"/>
    </source>
</evidence>